<dbReference type="EMBL" id="LR134473">
    <property type="protein sequence ID" value="VEI03924.1"/>
    <property type="molecule type" value="Genomic_DNA"/>
</dbReference>
<evidence type="ECO:0000313" key="2">
    <source>
        <dbReference type="Proteomes" id="UP000277858"/>
    </source>
</evidence>
<proteinExistence type="predicted"/>
<reference evidence="1 2" key="1">
    <citation type="submission" date="2018-12" db="EMBL/GenBank/DDBJ databases">
        <authorList>
            <consortium name="Pathogen Informatics"/>
        </authorList>
    </citation>
    <scope>NUCLEOTIDE SEQUENCE [LARGE SCALE GENOMIC DNA]</scope>
    <source>
        <strain evidence="1 2">NCTC13652</strain>
    </source>
</reference>
<evidence type="ECO:0000313" key="1">
    <source>
        <dbReference type="EMBL" id="VEI03924.1"/>
    </source>
</evidence>
<dbReference type="AlphaFoldDB" id="A0A3S4VKG7"/>
<organism evidence="1 2">
    <name type="scientific">Acidipropionibacterium jensenii</name>
    <dbReference type="NCBI Taxonomy" id="1749"/>
    <lineage>
        <taxon>Bacteria</taxon>
        <taxon>Bacillati</taxon>
        <taxon>Actinomycetota</taxon>
        <taxon>Actinomycetes</taxon>
        <taxon>Propionibacteriales</taxon>
        <taxon>Propionibacteriaceae</taxon>
        <taxon>Acidipropionibacterium</taxon>
    </lineage>
</organism>
<keyword evidence="2" id="KW-1185">Reference proteome</keyword>
<accession>A0A3S4VKG7</accession>
<dbReference type="Proteomes" id="UP000277858">
    <property type="component" value="Chromosome"/>
</dbReference>
<protein>
    <submittedName>
        <fullName evidence="1">Uncharacterized protein</fullName>
    </submittedName>
</protein>
<gene>
    <name evidence="1" type="ORF">NCTC13652_02140</name>
</gene>
<dbReference type="STRING" id="1122997.GCA_000425285_02107"/>
<dbReference type="RefSeq" id="WP_028703949.1">
    <property type="nucleotide sequence ID" value="NZ_LR134473.1"/>
</dbReference>
<name>A0A3S4VKG7_9ACTN</name>
<sequence>MPDRVLTEAEHQLICNVLDNEVHRLQALEADGLQPSTPSAQLERLTDMVFAADSIILEAHHG</sequence>